<feature type="transmembrane region" description="Helical" evidence="10">
    <location>
        <begin position="183"/>
        <end position="206"/>
    </location>
</feature>
<dbReference type="EMBL" id="CP013195">
    <property type="protein sequence ID" value="ALO49268.1"/>
    <property type="molecule type" value="Genomic_DNA"/>
</dbReference>
<keyword evidence="2" id="KW-0813">Transport</keyword>
<dbReference type="GO" id="GO:0042910">
    <property type="term" value="F:xenobiotic transmembrane transporter activity"/>
    <property type="evidence" value="ECO:0007669"/>
    <property type="project" value="InterPro"/>
</dbReference>
<evidence type="ECO:0000256" key="3">
    <source>
        <dbReference type="ARBA" id="ARBA00022449"/>
    </source>
</evidence>
<feature type="transmembrane region" description="Helical" evidence="10">
    <location>
        <begin position="149"/>
        <end position="171"/>
    </location>
</feature>
<organism evidence="11 12">
    <name type="scientific">Hoylesella enoeca</name>
    <dbReference type="NCBI Taxonomy" id="76123"/>
    <lineage>
        <taxon>Bacteria</taxon>
        <taxon>Pseudomonadati</taxon>
        <taxon>Bacteroidota</taxon>
        <taxon>Bacteroidia</taxon>
        <taxon>Bacteroidales</taxon>
        <taxon>Prevotellaceae</taxon>
        <taxon>Hoylesella</taxon>
    </lineage>
</organism>
<dbReference type="STRING" id="76123.AS203_09345"/>
<keyword evidence="5 10" id="KW-0812">Transmembrane</keyword>
<dbReference type="InterPro" id="IPR002528">
    <property type="entry name" value="MATE_fam"/>
</dbReference>
<evidence type="ECO:0000256" key="8">
    <source>
        <dbReference type="ARBA" id="ARBA00023136"/>
    </source>
</evidence>
<keyword evidence="6 10" id="KW-1133">Transmembrane helix</keyword>
<feature type="transmembrane region" description="Helical" evidence="10">
    <location>
        <begin position="28"/>
        <end position="51"/>
    </location>
</feature>
<dbReference type="PANTHER" id="PTHR43298:SF2">
    <property type="entry name" value="FMN_FAD EXPORTER YEEO-RELATED"/>
    <property type="match status" value="1"/>
</dbReference>
<feature type="transmembrane region" description="Helical" evidence="10">
    <location>
        <begin position="430"/>
        <end position="451"/>
    </location>
</feature>
<feature type="transmembrane region" description="Helical" evidence="10">
    <location>
        <begin position="108"/>
        <end position="129"/>
    </location>
</feature>
<keyword evidence="3" id="KW-0050">Antiport</keyword>
<name>A0A0S2KMG8_9BACT</name>
<protein>
    <recommendedName>
        <fullName evidence="9">Multidrug-efflux transporter</fullName>
    </recommendedName>
</protein>
<evidence type="ECO:0000256" key="2">
    <source>
        <dbReference type="ARBA" id="ARBA00022448"/>
    </source>
</evidence>
<evidence type="ECO:0000256" key="4">
    <source>
        <dbReference type="ARBA" id="ARBA00022475"/>
    </source>
</evidence>
<dbReference type="PIRSF" id="PIRSF006603">
    <property type="entry name" value="DinF"/>
    <property type="match status" value="1"/>
</dbReference>
<sequence>MSFLQLKNSDALLTLIREGRPMTRREKLSLIVGLSIPSILAQITNVLMFYIDAAMVGRLGARSSAAIGLVESSTWLFGGITTAASMGFSVQVANFIGANDFVKARQVFRHGLIATSVLSLLIMLLAVAVARPLPYWLGGGADIAREASLYFLIIALAVPFFQLSSLSASMLKCSGNMRIPSIVSVIMCVFDVLFNYLFIFVCGLGVPGAALGTALAFVLAASIEAYFAIFRDRILSLRRVGEKFFWVGNYIRNAFKIALPMAVQSILMGGAQIVSTAIVAPLGNIAIAANTFAITAESLCYMPGYGIGDAATTLVGQSNGAGRNDLCRSFARMTVFLAMLVMTLMGIVMYVFAPEMIGLLTPVEEIRLLGTDALRIEAFAEPMFGAAIVTYCVCVGAGDTLRPALINLGSMWLVRLTWAAALAPTYGLRGVWFAMAVELTLRGTLFLIRLFRGKWMGRLVSA</sequence>
<keyword evidence="7" id="KW-0406">Ion transport</keyword>
<evidence type="ECO:0000256" key="6">
    <source>
        <dbReference type="ARBA" id="ARBA00022989"/>
    </source>
</evidence>
<evidence type="ECO:0000313" key="12">
    <source>
        <dbReference type="Proteomes" id="UP000056252"/>
    </source>
</evidence>
<dbReference type="CDD" id="cd13137">
    <property type="entry name" value="MATE_NorM_like"/>
    <property type="match status" value="1"/>
</dbReference>
<feature type="transmembrane region" description="Helical" evidence="10">
    <location>
        <begin position="212"/>
        <end position="230"/>
    </location>
</feature>
<dbReference type="InterPro" id="IPR048279">
    <property type="entry name" value="MdtK-like"/>
</dbReference>
<dbReference type="RefSeq" id="WP_025065437.1">
    <property type="nucleotide sequence ID" value="NZ_CP013195.1"/>
</dbReference>
<dbReference type="GO" id="GO:0015297">
    <property type="term" value="F:antiporter activity"/>
    <property type="evidence" value="ECO:0007669"/>
    <property type="project" value="UniProtKB-KW"/>
</dbReference>
<feature type="transmembrane region" description="Helical" evidence="10">
    <location>
        <begin position="75"/>
        <end position="96"/>
    </location>
</feature>
<dbReference type="NCBIfam" id="TIGR00797">
    <property type="entry name" value="matE"/>
    <property type="match status" value="1"/>
</dbReference>
<dbReference type="KEGG" id="peo:AS203_09345"/>
<dbReference type="GO" id="GO:0005886">
    <property type="term" value="C:plasma membrane"/>
    <property type="evidence" value="ECO:0007669"/>
    <property type="project" value="UniProtKB-SubCell"/>
</dbReference>
<feature type="transmembrane region" description="Helical" evidence="10">
    <location>
        <begin position="333"/>
        <end position="353"/>
    </location>
</feature>
<keyword evidence="8 10" id="KW-0472">Membrane</keyword>
<proteinExistence type="predicted"/>
<feature type="transmembrane region" description="Helical" evidence="10">
    <location>
        <begin position="404"/>
        <end position="424"/>
    </location>
</feature>
<dbReference type="PANTHER" id="PTHR43298">
    <property type="entry name" value="MULTIDRUG RESISTANCE PROTEIN NORM-RELATED"/>
    <property type="match status" value="1"/>
</dbReference>
<reference evidence="12" key="1">
    <citation type="submission" date="2015-11" db="EMBL/GenBank/DDBJ databases">
        <authorList>
            <person name="Holder M.E."/>
            <person name="Ajami N.J."/>
            <person name="Petrosino J.F."/>
        </authorList>
    </citation>
    <scope>NUCLEOTIDE SEQUENCE [LARGE SCALE GENOMIC DNA]</scope>
    <source>
        <strain evidence="12">F0113</strain>
    </source>
</reference>
<keyword evidence="4" id="KW-1003">Cell membrane</keyword>
<evidence type="ECO:0000256" key="5">
    <source>
        <dbReference type="ARBA" id="ARBA00022692"/>
    </source>
</evidence>
<comment type="subcellular location">
    <subcellularLocation>
        <location evidence="1">Cell membrane</location>
        <topology evidence="1">Multi-pass membrane protein</topology>
    </subcellularLocation>
</comment>
<dbReference type="InterPro" id="IPR050222">
    <property type="entry name" value="MATE_MdtK"/>
</dbReference>
<dbReference type="Pfam" id="PF01554">
    <property type="entry name" value="MatE"/>
    <property type="match status" value="2"/>
</dbReference>
<dbReference type="Proteomes" id="UP000056252">
    <property type="component" value="Chromosome"/>
</dbReference>
<feature type="transmembrane region" description="Helical" evidence="10">
    <location>
        <begin position="373"/>
        <end position="397"/>
    </location>
</feature>
<evidence type="ECO:0000256" key="9">
    <source>
        <dbReference type="ARBA" id="ARBA00031636"/>
    </source>
</evidence>
<evidence type="ECO:0000256" key="1">
    <source>
        <dbReference type="ARBA" id="ARBA00004651"/>
    </source>
</evidence>
<dbReference type="AlphaFoldDB" id="A0A0S2KMG8"/>
<dbReference type="eggNOG" id="COG0534">
    <property type="taxonomic scope" value="Bacteria"/>
</dbReference>
<gene>
    <name evidence="11" type="ORF">AS203_09345</name>
</gene>
<accession>A0A0S2KMG8</accession>
<keyword evidence="12" id="KW-1185">Reference proteome</keyword>
<evidence type="ECO:0000313" key="11">
    <source>
        <dbReference type="EMBL" id="ALO49268.1"/>
    </source>
</evidence>
<dbReference type="GO" id="GO:0006811">
    <property type="term" value="P:monoatomic ion transport"/>
    <property type="evidence" value="ECO:0007669"/>
    <property type="project" value="UniProtKB-KW"/>
</dbReference>
<evidence type="ECO:0000256" key="10">
    <source>
        <dbReference type="SAM" id="Phobius"/>
    </source>
</evidence>
<evidence type="ECO:0000256" key="7">
    <source>
        <dbReference type="ARBA" id="ARBA00023065"/>
    </source>
</evidence>
<dbReference type="OrthoDB" id="62420at2"/>